<reference evidence="6" key="2">
    <citation type="submission" date="2024-10" db="UniProtKB">
        <authorList>
            <consortium name="EnsemblProtists"/>
        </authorList>
    </citation>
    <scope>IDENTIFICATION</scope>
</reference>
<dbReference type="Proteomes" id="UP000013827">
    <property type="component" value="Unassembled WGS sequence"/>
</dbReference>
<keyword evidence="2" id="KW-0378">Hydrolase</keyword>
<dbReference type="RefSeq" id="XP_005783625.1">
    <property type="nucleotide sequence ID" value="XM_005783568.1"/>
</dbReference>
<organism evidence="6 7">
    <name type="scientific">Emiliania huxleyi (strain CCMP1516)</name>
    <dbReference type="NCBI Taxonomy" id="280463"/>
    <lineage>
        <taxon>Eukaryota</taxon>
        <taxon>Haptista</taxon>
        <taxon>Haptophyta</taxon>
        <taxon>Prymnesiophyceae</taxon>
        <taxon>Isochrysidales</taxon>
        <taxon>Noelaerhabdaceae</taxon>
        <taxon>Emiliania</taxon>
    </lineage>
</organism>
<dbReference type="AlphaFoldDB" id="A0A0D3K611"/>
<dbReference type="STRING" id="2903.R1F772"/>
<comment type="similarity">
    <text evidence="1">Belongs to the 'GDXG' lipolytic enzyme family.</text>
</comment>
<dbReference type="GeneID" id="17276469"/>
<evidence type="ECO:0000256" key="2">
    <source>
        <dbReference type="ARBA" id="ARBA00022801"/>
    </source>
</evidence>
<accession>A0A0D3K611</accession>
<dbReference type="OMA" id="HAVENCG"/>
<feature type="domain" description="Alpha/beta hydrolase fold-3" evidence="5">
    <location>
        <begin position="363"/>
        <end position="595"/>
    </location>
</feature>
<dbReference type="PaxDb" id="2903-EOD31196"/>
<feature type="region of interest" description="Disordered" evidence="4">
    <location>
        <begin position="1"/>
        <end position="47"/>
    </location>
</feature>
<protein>
    <recommendedName>
        <fullName evidence="5">Alpha/beta hydrolase fold-3 domain-containing protein</fullName>
    </recommendedName>
</protein>
<dbReference type="InterPro" id="IPR013094">
    <property type="entry name" value="AB_hydrolase_3"/>
</dbReference>
<evidence type="ECO:0000313" key="6">
    <source>
        <dbReference type="EnsemblProtists" id="EOD31196"/>
    </source>
</evidence>
<evidence type="ECO:0000313" key="7">
    <source>
        <dbReference type="Proteomes" id="UP000013827"/>
    </source>
</evidence>
<dbReference type="Gene3D" id="3.40.50.1820">
    <property type="entry name" value="alpha/beta hydrolase"/>
    <property type="match status" value="1"/>
</dbReference>
<evidence type="ECO:0000256" key="1">
    <source>
        <dbReference type="ARBA" id="ARBA00010515"/>
    </source>
</evidence>
<dbReference type="PANTHER" id="PTHR48081:SF31">
    <property type="entry name" value="STERYL ACETYL HYDROLASE MUG81-RELATED"/>
    <property type="match status" value="1"/>
</dbReference>
<evidence type="ECO:0000256" key="3">
    <source>
        <dbReference type="PROSITE-ProRule" id="PRU10038"/>
    </source>
</evidence>
<sequence>MKPQPSMAPPSASYLDQRRRQTGFVPRLELEPPDVAPSPPQPKARSAASPLITLCTRLNHESKRLKVMQRGFDPSDAQSRGMAHMDLGLPDVYSYMYSFPYDDEFLAPGKEVMCCRDWVACTRDACYGFCVPRSCLFCQSNYGCTFLLAFCFTCGNDVGHRFIWPSWCPCGCLTCCCPCTGLGEDKRGGVCDVACVCCKSPAKRTDSMRYWIQRMIVAGTEEVLRLWPLPTDPKQNPPYDSPGPNDFASSVEALADFMTSVPCLFTCCVLYQRGCCGLCGGRPGFAPNTTYMPASGYVGQHDDQMNTKEDCGGYWAFPASFETYEGKKMRGVLPTPPRARDRAGRPLQTNVKPGAPGSKVIYWSHGSGYIATQSADYLWMLALFLSQQTGHVVLVGEYPLASKDPCRKDNQPCVYPTQVLGWTRTYMMLVKLYGSENIVVAGDSAGGGLTLTMLLSAAENLYEGEHMPSPAGMLLISPFIDLRDCSADQETVPSMAANSPKENGGLAHYGCGDMLPRNGYKQVCAVYASSAARATISLISPILATQEELAVLAEAERDRALLGGSKKLPMETLMLWGDQEILLTQDEQMFHKLSSAMPGLVAKHVVRDGFHVSPVLGLATIENVGCCAGNNPGHSEVARAWYTILLWLRDTVKWEETQVPPEWAPAVL</sequence>
<dbReference type="InterPro" id="IPR050300">
    <property type="entry name" value="GDXG_lipolytic_enzyme"/>
</dbReference>
<evidence type="ECO:0000256" key="4">
    <source>
        <dbReference type="SAM" id="MobiDB-lite"/>
    </source>
</evidence>
<dbReference type="InterPro" id="IPR033140">
    <property type="entry name" value="Lipase_GDXG_put_SER_AS"/>
</dbReference>
<keyword evidence="7" id="KW-1185">Reference proteome</keyword>
<proteinExistence type="inferred from homology"/>
<dbReference type="GO" id="GO:0016787">
    <property type="term" value="F:hydrolase activity"/>
    <property type="evidence" value="ECO:0007669"/>
    <property type="project" value="UniProtKB-KW"/>
</dbReference>
<name>A0A0D3K611_EMIH1</name>
<evidence type="ECO:0000259" key="5">
    <source>
        <dbReference type="Pfam" id="PF07859"/>
    </source>
</evidence>
<feature type="region of interest" description="Disordered" evidence="4">
    <location>
        <begin position="330"/>
        <end position="350"/>
    </location>
</feature>
<dbReference type="KEGG" id="ehx:EMIHUDRAFT_203358"/>
<reference evidence="7" key="1">
    <citation type="journal article" date="2013" name="Nature">
        <title>Pan genome of the phytoplankton Emiliania underpins its global distribution.</title>
        <authorList>
            <person name="Read B.A."/>
            <person name="Kegel J."/>
            <person name="Klute M.J."/>
            <person name="Kuo A."/>
            <person name="Lefebvre S.C."/>
            <person name="Maumus F."/>
            <person name="Mayer C."/>
            <person name="Miller J."/>
            <person name="Monier A."/>
            <person name="Salamov A."/>
            <person name="Young J."/>
            <person name="Aguilar M."/>
            <person name="Claverie J.M."/>
            <person name="Frickenhaus S."/>
            <person name="Gonzalez K."/>
            <person name="Herman E.K."/>
            <person name="Lin Y.C."/>
            <person name="Napier J."/>
            <person name="Ogata H."/>
            <person name="Sarno A.F."/>
            <person name="Shmutz J."/>
            <person name="Schroeder D."/>
            <person name="de Vargas C."/>
            <person name="Verret F."/>
            <person name="von Dassow P."/>
            <person name="Valentin K."/>
            <person name="Van de Peer Y."/>
            <person name="Wheeler G."/>
            <person name="Dacks J.B."/>
            <person name="Delwiche C.F."/>
            <person name="Dyhrman S.T."/>
            <person name="Glockner G."/>
            <person name="John U."/>
            <person name="Richards T."/>
            <person name="Worden A.Z."/>
            <person name="Zhang X."/>
            <person name="Grigoriev I.V."/>
            <person name="Allen A.E."/>
            <person name="Bidle K."/>
            <person name="Borodovsky M."/>
            <person name="Bowler C."/>
            <person name="Brownlee C."/>
            <person name="Cock J.M."/>
            <person name="Elias M."/>
            <person name="Gladyshev V.N."/>
            <person name="Groth M."/>
            <person name="Guda C."/>
            <person name="Hadaegh A."/>
            <person name="Iglesias-Rodriguez M.D."/>
            <person name="Jenkins J."/>
            <person name="Jones B.M."/>
            <person name="Lawson T."/>
            <person name="Leese F."/>
            <person name="Lindquist E."/>
            <person name="Lobanov A."/>
            <person name="Lomsadze A."/>
            <person name="Malik S.B."/>
            <person name="Marsh M.E."/>
            <person name="Mackinder L."/>
            <person name="Mock T."/>
            <person name="Mueller-Roeber B."/>
            <person name="Pagarete A."/>
            <person name="Parker M."/>
            <person name="Probert I."/>
            <person name="Quesneville H."/>
            <person name="Raines C."/>
            <person name="Rensing S.A."/>
            <person name="Riano-Pachon D.M."/>
            <person name="Richier S."/>
            <person name="Rokitta S."/>
            <person name="Shiraiwa Y."/>
            <person name="Soanes D.M."/>
            <person name="van der Giezen M."/>
            <person name="Wahlund T.M."/>
            <person name="Williams B."/>
            <person name="Wilson W."/>
            <person name="Wolfe G."/>
            <person name="Wurch L.L."/>
        </authorList>
    </citation>
    <scope>NUCLEOTIDE SEQUENCE</scope>
</reference>
<dbReference type="SUPFAM" id="SSF53474">
    <property type="entry name" value="alpha/beta-Hydrolases"/>
    <property type="match status" value="1"/>
</dbReference>
<dbReference type="InterPro" id="IPR029058">
    <property type="entry name" value="AB_hydrolase_fold"/>
</dbReference>
<dbReference type="EnsemblProtists" id="EOD31196">
    <property type="protein sequence ID" value="EOD31196"/>
    <property type="gene ID" value="EMIHUDRAFT_203358"/>
</dbReference>
<dbReference type="Pfam" id="PF07859">
    <property type="entry name" value="Abhydrolase_3"/>
    <property type="match status" value="1"/>
</dbReference>
<dbReference type="PROSITE" id="PS01174">
    <property type="entry name" value="LIPASE_GDXG_SER"/>
    <property type="match status" value="1"/>
</dbReference>
<feature type="active site" evidence="3">
    <location>
        <position position="444"/>
    </location>
</feature>
<dbReference type="HOGENOM" id="CLU_443084_0_0_1"/>
<dbReference type="PANTHER" id="PTHR48081">
    <property type="entry name" value="AB HYDROLASE SUPERFAMILY PROTEIN C4A8.06C"/>
    <property type="match status" value="1"/>
</dbReference>